<geneLocation type="plasmid" evidence="2">
    <name>sym pNGR234b</name>
</geneLocation>
<gene>
    <name evidence="1" type="ordered locus">NGR_b08170</name>
</gene>
<accession>C3KQB5</accession>
<dbReference type="InterPro" id="IPR011990">
    <property type="entry name" value="TPR-like_helical_dom_sf"/>
</dbReference>
<dbReference type="EMBL" id="CP000874">
    <property type="protein sequence ID" value="ACP22273.1"/>
    <property type="molecule type" value="Genomic_DNA"/>
</dbReference>
<dbReference type="Gene3D" id="1.25.40.10">
    <property type="entry name" value="Tetratricopeptide repeat domain"/>
    <property type="match status" value="1"/>
</dbReference>
<reference evidence="1 2" key="2">
    <citation type="journal article" date="2009" name="Appl. Environ. Microbiol.">
        <title>Rhizobium sp. strain NGR234 possesses a remarkable number of secretion systems.</title>
        <authorList>
            <person name="Schmeisser C."/>
            <person name="Liesegang H."/>
            <person name="Krysciak D."/>
            <person name="Bakkou N."/>
            <person name="Le Quere A."/>
            <person name="Wollherr A."/>
            <person name="Heinemeyer I."/>
            <person name="Morgenstern B."/>
            <person name="Pommerening-Roeser A."/>
            <person name="Flores M."/>
            <person name="Palacios R."/>
            <person name="Brenner S."/>
            <person name="Gottschalk G."/>
            <person name="Schmitz R.A."/>
            <person name="Broughton W.J."/>
            <person name="Perret X."/>
            <person name="Strittmatter A.W."/>
            <person name="Streit W.R."/>
        </authorList>
    </citation>
    <scope>NUCLEOTIDE SEQUENCE [LARGE SCALE GENOMIC DNA]</scope>
    <source>
        <strain evidence="2">NBRC 101917 / NGR234</strain>
    </source>
</reference>
<dbReference type="Proteomes" id="UP000001054">
    <property type="component" value="Plasmid pNGR234b"/>
</dbReference>
<reference evidence="2" key="1">
    <citation type="journal article" date="2004" name="J. Bacteriol.">
        <title>An evolutionary hot spot: the pNGR234b replicon of Rhizobium sp. strain NGR234.</title>
        <authorList>
            <person name="Streit W.R."/>
            <person name="Schmitz R.A."/>
            <person name="Perret X."/>
            <person name="Staehelin C."/>
            <person name="Deakin W.J."/>
            <person name="Raasch C."/>
            <person name="Liesegang H."/>
            <person name="Broughton W.J."/>
        </authorList>
    </citation>
    <scope>NUCLEOTIDE SEQUENCE [LARGE SCALE GENOMIC DNA]</scope>
    <source>
        <strain evidence="2">NBRC 101917 / NGR234</strain>
    </source>
</reference>
<organism evidence="1 2">
    <name type="scientific">Sinorhizobium fredii (strain NBRC 101917 / NGR234)</name>
    <dbReference type="NCBI Taxonomy" id="394"/>
    <lineage>
        <taxon>Bacteria</taxon>
        <taxon>Pseudomonadati</taxon>
        <taxon>Pseudomonadota</taxon>
        <taxon>Alphaproteobacteria</taxon>
        <taxon>Hyphomicrobiales</taxon>
        <taxon>Rhizobiaceae</taxon>
        <taxon>Sinorhizobium/Ensifer group</taxon>
        <taxon>Sinorhizobium</taxon>
    </lineage>
</organism>
<keyword evidence="1" id="KW-0614">Plasmid</keyword>
<proteinExistence type="predicted"/>
<name>C3KQB5_SINFN</name>
<sequence>MRGRALVNQSVKANIRARLLIERSIELDPGFADAHAWLAVSDLCDLAAGQRAVSLDPFLATALICEGRLEASAAELASALEINPNHADAWLLFRGE</sequence>
<keyword evidence="2" id="KW-1185">Reference proteome</keyword>
<evidence type="ECO:0000313" key="2">
    <source>
        <dbReference type="Proteomes" id="UP000001054"/>
    </source>
</evidence>
<dbReference type="SUPFAM" id="SSF48452">
    <property type="entry name" value="TPR-like"/>
    <property type="match status" value="1"/>
</dbReference>
<protein>
    <recommendedName>
        <fullName evidence="3">Tetratricopeptide repeat protein</fullName>
    </recommendedName>
</protein>
<dbReference type="KEGG" id="rhi:NGR_b08170"/>
<dbReference type="AlphaFoldDB" id="C3KQB5"/>
<dbReference type="HOGENOM" id="CLU_2357763_0_0_5"/>
<dbReference type="PATRIC" id="fig|394.7.peg.1252"/>
<evidence type="ECO:0000313" key="1">
    <source>
        <dbReference type="EMBL" id="ACP22273.1"/>
    </source>
</evidence>
<evidence type="ECO:0008006" key="3">
    <source>
        <dbReference type="Google" id="ProtNLM"/>
    </source>
</evidence>